<feature type="transmembrane region" description="Helical" evidence="1">
    <location>
        <begin position="185"/>
        <end position="205"/>
    </location>
</feature>
<sequence>MSWLIRMVKGVIIALGFILPGVSGGVLAAILGIYERLLSFLAHIRRDFMRNFLFFLPVGIGGILGIGLLSAPLEWLLVHYKVIVLWTFAGAIIGSLPALWKESESKEKRDKVDWTWLLGTFVVSGVLLYALPYILGNLPANFLTFILAGVLIALGVLVPGLSPSNLLLILGLYTPMLTGFKSFDLMVFLPIAIGGILAILLLSKGMEHLLEIAHSRVYHFIIGIVAASTLLILIPNVKVEESISYLGATPVTFIFVIIGSIVGVLLGLWMSGLEEKYK</sequence>
<feature type="transmembrane region" description="Helical" evidence="1">
    <location>
        <begin position="83"/>
        <end position="100"/>
    </location>
</feature>
<dbReference type="Pfam" id="PF04018">
    <property type="entry name" value="VCA0040-like"/>
    <property type="match status" value="1"/>
</dbReference>
<proteinExistence type="predicted"/>
<dbReference type="PANTHER" id="PTHR37308:SF1">
    <property type="entry name" value="POLYPRENYL-PHOSPHATE TRANSPORTER"/>
    <property type="match status" value="1"/>
</dbReference>
<dbReference type="KEGG" id="lack:FLP15_06335"/>
<organism evidence="2 3">
    <name type="scientific">Lactococcus protaetiae</name>
    <dbReference type="NCBI Taxonomy" id="2592653"/>
    <lineage>
        <taxon>Bacteria</taxon>
        <taxon>Bacillati</taxon>
        <taxon>Bacillota</taxon>
        <taxon>Bacilli</taxon>
        <taxon>Lactobacillales</taxon>
        <taxon>Streptococcaceae</taxon>
        <taxon>Lactococcus</taxon>
    </lineage>
</organism>
<keyword evidence="3" id="KW-1185">Reference proteome</keyword>
<feature type="transmembrane region" description="Helical" evidence="1">
    <location>
        <begin position="243"/>
        <end position="269"/>
    </location>
</feature>
<dbReference type="Proteomes" id="UP000315128">
    <property type="component" value="Chromosome"/>
</dbReference>
<dbReference type="EMBL" id="CP041356">
    <property type="protein sequence ID" value="QDK70838.1"/>
    <property type="molecule type" value="Genomic_DNA"/>
</dbReference>
<dbReference type="AlphaFoldDB" id="A0A514Z8C7"/>
<feature type="transmembrane region" description="Helical" evidence="1">
    <location>
        <begin position="52"/>
        <end position="71"/>
    </location>
</feature>
<feature type="transmembrane region" description="Helical" evidence="1">
    <location>
        <begin position="217"/>
        <end position="237"/>
    </location>
</feature>
<dbReference type="PANTHER" id="PTHR37308">
    <property type="entry name" value="INTEGRAL MEMBRANE PROTEIN"/>
    <property type="match status" value="1"/>
</dbReference>
<name>A0A514Z8C7_9LACT</name>
<reference evidence="2 3" key="1">
    <citation type="submission" date="2019-07" db="EMBL/GenBank/DDBJ databases">
        <title>Genome sequencing of KACC 19320.</title>
        <authorList>
            <person name="Heo J."/>
            <person name="Kim S.-J."/>
            <person name="Kim J.-S."/>
            <person name="Hong S.-B."/>
            <person name="Kwon S.-W."/>
        </authorList>
    </citation>
    <scope>NUCLEOTIDE SEQUENCE [LARGE SCALE GENOMIC DNA]</scope>
    <source>
        <strain evidence="2 3">KACC 19320</strain>
    </source>
</reference>
<evidence type="ECO:0000256" key="1">
    <source>
        <dbReference type="SAM" id="Phobius"/>
    </source>
</evidence>
<evidence type="ECO:0000313" key="2">
    <source>
        <dbReference type="EMBL" id="QDK70838.1"/>
    </source>
</evidence>
<keyword evidence="1" id="KW-0472">Membrane</keyword>
<gene>
    <name evidence="2" type="ORF">FLP15_06335</name>
</gene>
<feature type="transmembrane region" description="Helical" evidence="1">
    <location>
        <begin position="115"/>
        <end position="135"/>
    </location>
</feature>
<dbReference type="InterPro" id="IPR007163">
    <property type="entry name" value="VCA0040-like"/>
</dbReference>
<protein>
    <submittedName>
        <fullName evidence="2">DUF368 domain-containing protein</fullName>
    </submittedName>
</protein>
<dbReference type="OrthoDB" id="9793746at2"/>
<evidence type="ECO:0000313" key="3">
    <source>
        <dbReference type="Proteomes" id="UP000315128"/>
    </source>
</evidence>
<keyword evidence="1" id="KW-1133">Transmembrane helix</keyword>
<accession>A0A514Z8C7</accession>
<keyword evidence="1" id="KW-0812">Transmembrane</keyword>
<feature type="transmembrane region" description="Helical" evidence="1">
    <location>
        <begin position="142"/>
        <end position="173"/>
    </location>
</feature>
<dbReference type="RefSeq" id="WP_142766415.1">
    <property type="nucleotide sequence ID" value="NZ_CP041356.1"/>
</dbReference>